<comment type="caution">
    <text evidence="1">The sequence shown here is derived from an EMBL/GenBank/DDBJ whole genome shotgun (WGS) entry which is preliminary data.</text>
</comment>
<sequence>MDSVFNFNLVTFKIIHKPTWETARALRVETHRSTKPNNTNKEHFCLVSQGDRGRPCLENYLDVTDDRGRPWLRKLPGCHR</sequence>
<dbReference type="Proteomes" id="UP001233172">
    <property type="component" value="Unassembled WGS sequence"/>
</dbReference>
<keyword evidence="2" id="KW-1185">Reference proteome</keyword>
<name>A0AAD8F898_BIOPF</name>
<reference evidence="1" key="2">
    <citation type="submission" date="2023-04" db="EMBL/GenBank/DDBJ databases">
        <authorList>
            <person name="Bu L."/>
            <person name="Lu L."/>
            <person name="Laidemitt M.R."/>
            <person name="Zhang S.M."/>
            <person name="Mutuku M."/>
            <person name="Mkoji G."/>
            <person name="Steinauer M."/>
            <person name="Loker E.S."/>
        </authorList>
    </citation>
    <scope>NUCLEOTIDE SEQUENCE</scope>
    <source>
        <strain evidence="1">KasaAsao</strain>
        <tissue evidence="1">Whole Snail</tissue>
    </source>
</reference>
<protein>
    <submittedName>
        <fullName evidence="1">Uncharacterized protein</fullName>
    </submittedName>
</protein>
<dbReference type="EMBL" id="JASAOG010000078">
    <property type="protein sequence ID" value="KAK0054303.1"/>
    <property type="molecule type" value="Genomic_DNA"/>
</dbReference>
<evidence type="ECO:0000313" key="1">
    <source>
        <dbReference type="EMBL" id="KAK0054303.1"/>
    </source>
</evidence>
<evidence type="ECO:0000313" key="2">
    <source>
        <dbReference type="Proteomes" id="UP001233172"/>
    </source>
</evidence>
<dbReference type="AlphaFoldDB" id="A0AAD8F898"/>
<proteinExistence type="predicted"/>
<gene>
    <name evidence="1" type="ORF">Bpfe_016131</name>
</gene>
<reference evidence="1" key="1">
    <citation type="journal article" date="2023" name="PLoS Negl. Trop. Dis.">
        <title>A genome sequence for Biomphalaria pfeifferi, the major vector snail for the human-infecting parasite Schistosoma mansoni.</title>
        <authorList>
            <person name="Bu L."/>
            <person name="Lu L."/>
            <person name="Laidemitt M.R."/>
            <person name="Zhang S.M."/>
            <person name="Mutuku M."/>
            <person name="Mkoji G."/>
            <person name="Steinauer M."/>
            <person name="Loker E.S."/>
        </authorList>
    </citation>
    <scope>NUCLEOTIDE SEQUENCE</scope>
    <source>
        <strain evidence="1">KasaAsao</strain>
    </source>
</reference>
<organism evidence="1 2">
    <name type="scientific">Biomphalaria pfeifferi</name>
    <name type="common">Bloodfluke planorb</name>
    <name type="synonym">Freshwater snail</name>
    <dbReference type="NCBI Taxonomy" id="112525"/>
    <lineage>
        <taxon>Eukaryota</taxon>
        <taxon>Metazoa</taxon>
        <taxon>Spiralia</taxon>
        <taxon>Lophotrochozoa</taxon>
        <taxon>Mollusca</taxon>
        <taxon>Gastropoda</taxon>
        <taxon>Heterobranchia</taxon>
        <taxon>Euthyneura</taxon>
        <taxon>Panpulmonata</taxon>
        <taxon>Hygrophila</taxon>
        <taxon>Lymnaeoidea</taxon>
        <taxon>Planorbidae</taxon>
        <taxon>Biomphalaria</taxon>
    </lineage>
</organism>
<accession>A0AAD8F898</accession>